<dbReference type="AlphaFoldDB" id="Q6IHI5"/>
<evidence type="ECO:0000256" key="1">
    <source>
        <dbReference type="SAM" id="MobiDB-lite"/>
    </source>
</evidence>
<reference evidence="2" key="1">
    <citation type="journal article" date="2003" name="Genome Biol.">
        <title>An integrated gene annotation and transcriptional profiling approach towards the full gene content of the Drosophila genome.</title>
        <authorList>
            <person name="Hild M."/>
            <person name="Beckmann B."/>
            <person name="Haas S.A."/>
            <person name="Koch B."/>
            <person name="Solovyev V."/>
            <person name="Busold C."/>
            <person name="Fellenberg K."/>
            <person name="Boutros M."/>
            <person name="Vingron M."/>
            <person name="Sauer F."/>
            <person name="Hoheisel J.D."/>
            <person name="Paro R."/>
        </authorList>
    </citation>
    <scope>NUCLEOTIDE SEQUENCE</scope>
</reference>
<organism evidence="2">
    <name type="scientific">Drosophila melanogaster</name>
    <name type="common">Fruit fly</name>
    <dbReference type="NCBI Taxonomy" id="7227"/>
    <lineage>
        <taxon>Eukaryota</taxon>
        <taxon>Metazoa</taxon>
        <taxon>Ecdysozoa</taxon>
        <taxon>Arthropoda</taxon>
        <taxon>Hexapoda</taxon>
        <taxon>Insecta</taxon>
        <taxon>Pterygota</taxon>
        <taxon>Neoptera</taxon>
        <taxon>Endopterygota</taxon>
        <taxon>Diptera</taxon>
        <taxon>Brachycera</taxon>
        <taxon>Muscomorpha</taxon>
        <taxon>Ephydroidea</taxon>
        <taxon>Drosophilidae</taxon>
        <taxon>Drosophila</taxon>
        <taxon>Sophophora</taxon>
    </lineage>
</organism>
<feature type="compositionally biased region" description="Polar residues" evidence="1">
    <location>
        <begin position="95"/>
        <end position="114"/>
    </location>
</feature>
<name>Q6IHI5_DROME</name>
<dbReference type="EMBL" id="BK003431">
    <property type="protein sequence ID" value="DAA03630.1"/>
    <property type="molecule type" value="Genomic_DNA"/>
</dbReference>
<sequence>MLLRRASANCLRMTAGRKAAAAASQSSENIKANVACTLHCRQDEGEPLGKFRRTRIPEDFTQSSRPRSVQLTGPDILALSIHCAPLRSTSEHPAASSQNPASTSQHSAFSIQCQ</sequence>
<gene>
    <name evidence="2" type="ORF">HDC02531</name>
</gene>
<evidence type="ECO:0000313" key="2">
    <source>
        <dbReference type="EMBL" id="DAA03630.1"/>
    </source>
</evidence>
<accession>Q6IHI5</accession>
<protein>
    <submittedName>
        <fullName evidence="2">HDC02531</fullName>
    </submittedName>
</protein>
<proteinExistence type="predicted"/>
<feature type="region of interest" description="Disordered" evidence="1">
    <location>
        <begin position="88"/>
        <end position="114"/>
    </location>
</feature>